<evidence type="ECO:0000313" key="3">
    <source>
        <dbReference type="Proteomes" id="UP000283383"/>
    </source>
</evidence>
<feature type="compositionally biased region" description="Basic and acidic residues" evidence="1">
    <location>
        <begin position="75"/>
        <end position="93"/>
    </location>
</feature>
<protein>
    <submittedName>
        <fullName evidence="2">Uncharacterized protein</fullName>
    </submittedName>
</protein>
<gene>
    <name evidence="2" type="ORF">GcM3_169019</name>
</gene>
<dbReference type="Proteomes" id="UP000283383">
    <property type="component" value="Unassembled WGS sequence"/>
</dbReference>
<name>A0A420HRM6_9PEZI</name>
<reference evidence="2 3" key="1">
    <citation type="journal article" date="2018" name="BMC Genomics">
        <title>Comparative genome analyses reveal sequence features reflecting distinct modes of host-adaptation between dicot and monocot powdery mildew.</title>
        <authorList>
            <person name="Wu Y."/>
            <person name="Ma X."/>
            <person name="Pan Z."/>
            <person name="Kale S.D."/>
            <person name="Song Y."/>
            <person name="King H."/>
            <person name="Zhang Q."/>
            <person name="Presley C."/>
            <person name="Deng X."/>
            <person name="Wei C.I."/>
            <person name="Xiao S."/>
        </authorList>
    </citation>
    <scope>NUCLEOTIDE SEQUENCE [LARGE SCALE GENOMIC DNA]</scope>
    <source>
        <strain evidence="2">UMSG3</strain>
    </source>
</reference>
<evidence type="ECO:0000313" key="2">
    <source>
        <dbReference type="EMBL" id="RKF60072.1"/>
    </source>
</evidence>
<sequence>MGLPCFHKINARQLNPGTIQLSDINPHGYYQRKEGEKLSIERRILLEPMTMKGKGRPKGTTNKPLPKTEGYGESSSRRDPSLHEHEALKLPTN</sequence>
<keyword evidence="3" id="KW-1185">Reference proteome</keyword>
<evidence type="ECO:0000256" key="1">
    <source>
        <dbReference type="SAM" id="MobiDB-lite"/>
    </source>
</evidence>
<organism evidence="2 3">
    <name type="scientific">Golovinomyces cichoracearum</name>
    <dbReference type="NCBI Taxonomy" id="62708"/>
    <lineage>
        <taxon>Eukaryota</taxon>
        <taxon>Fungi</taxon>
        <taxon>Dikarya</taxon>
        <taxon>Ascomycota</taxon>
        <taxon>Pezizomycotina</taxon>
        <taxon>Leotiomycetes</taxon>
        <taxon>Erysiphales</taxon>
        <taxon>Erysiphaceae</taxon>
        <taxon>Golovinomyces</taxon>
    </lineage>
</organism>
<dbReference type="AlphaFoldDB" id="A0A420HRM6"/>
<proteinExistence type="predicted"/>
<dbReference type="EMBL" id="MCBQ01016903">
    <property type="protein sequence ID" value="RKF60072.1"/>
    <property type="molecule type" value="Genomic_DNA"/>
</dbReference>
<comment type="caution">
    <text evidence="2">The sequence shown here is derived from an EMBL/GenBank/DDBJ whole genome shotgun (WGS) entry which is preliminary data.</text>
</comment>
<feature type="region of interest" description="Disordered" evidence="1">
    <location>
        <begin position="48"/>
        <end position="93"/>
    </location>
</feature>
<accession>A0A420HRM6</accession>